<organism evidence="8 9">
    <name type="scientific">Patellaria atrata CBS 101060</name>
    <dbReference type="NCBI Taxonomy" id="1346257"/>
    <lineage>
        <taxon>Eukaryota</taxon>
        <taxon>Fungi</taxon>
        <taxon>Dikarya</taxon>
        <taxon>Ascomycota</taxon>
        <taxon>Pezizomycotina</taxon>
        <taxon>Dothideomycetes</taxon>
        <taxon>Dothideomycetes incertae sedis</taxon>
        <taxon>Patellariales</taxon>
        <taxon>Patellariaceae</taxon>
        <taxon>Patellaria</taxon>
    </lineage>
</organism>
<dbReference type="GO" id="GO:0005737">
    <property type="term" value="C:cytoplasm"/>
    <property type="evidence" value="ECO:0007669"/>
    <property type="project" value="TreeGrafter"/>
</dbReference>
<sequence length="335" mass="37051">MKLKIYTVQSPDSLSTSLTATPFDSLTPWSEPPWYNSMHSPYYNDSHRALPQGSAPRESMKAWAKSGIPFSDIPVQVDEISRIEGGAMTALGGGSVVGAPPIFNWTTAVKTEDGKYYIVKEHKKWISGAPWATHMTTAVRTGGPDAKGISVLVIPTGLDGFSSHKVPNSGQNAGEASFIELDDMKVPVENLVGKGNEERLIMIVGRNRKASTCLKVSMNYAHKSETFGKKLIEHHIVRHKIATMARYVDSHWAWLEQLAYHTQCSPQKWQTPDFATNIALAKVHDGRLLELANREAQQISRNLRMMVVGGGSEEIIADLAVRQETAMARKRGWKL</sequence>
<dbReference type="AlphaFoldDB" id="A0A9P4SEG6"/>
<evidence type="ECO:0000256" key="5">
    <source>
        <dbReference type="RuleBase" id="RU362125"/>
    </source>
</evidence>
<feature type="domain" description="Acyl-CoA oxidase/dehydrogenase middle" evidence="7">
    <location>
        <begin position="87"/>
        <end position="183"/>
    </location>
</feature>
<dbReference type="Pfam" id="PF02770">
    <property type="entry name" value="Acyl-CoA_dh_M"/>
    <property type="match status" value="1"/>
</dbReference>
<comment type="caution">
    <text evidence="8">The sequence shown here is derived from an EMBL/GenBank/DDBJ whole genome shotgun (WGS) entry which is preliminary data.</text>
</comment>
<accession>A0A9P4SEG6</accession>
<dbReference type="GO" id="GO:0033539">
    <property type="term" value="P:fatty acid beta-oxidation using acyl-CoA dehydrogenase"/>
    <property type="evidence" value="ECO:0007669"/>
    <property type="project" value="TreeGrafter"/>
</dbReference>
<dbReference type="InterPro" id="IPR009100">
    <property type="entry name" value="AcylCoA_DH/oxidase_NM_dom_sf"/>
</dbReference>
<protein>
    <submittedName>
        <fullName evidence="8">Acyl-CoA dehydrogenase NM domain-like protein</fullName>
    </submittedName>
</protein>
<proteinExistence type="inferred from homology"/>
<dbReference type="InterPro" id="IPR009075">
    <property type="entry name" value="AcylCo_DH/oxidase_C"/>
</dbReference>
<name>A0A9P4SEG6_9PEZI</name>
<comment type="cofactor">
    <cofactor evidence="5">
        <name>FAD</name>
        <dbReference type="ChEBI" id="CHEBI:57692"/>
    </cofactor>
</comment>
<reference evidence="8" key="1">
    <citation type="journal article" date="2020" name="Stud. Mycol.">
        <title>101 Dothideomycetes genomes: a test case for predicting lifestyles and emergence of pathogens.</title>
        <authorList>
            <person name="Haridas S."/>
            <person name="Albert R."/>
            <person name="Binder M."/>
            <person name="Bloem J."/>
            <person name="Labutti K."/>
            <person name="Salamov A."/>
            <person name="Andreopoulos B."/>
            <person name="Baker S."/>
            <person name="Barry K."/>
            <person name="Bills G."/>
            <person name="Bluhm B."/>
            <person name="Cannon C."/>
            <person name="Castanera R."/>
            <person name="Culley D."/>
            <person name="Daum C."/>
            <person name="Ezra D."/>
            <person name="Gonzalez J."/>
            <person name="Henrissat B."/>
            <person name="Kuo A."/>
            <person name="Liang C."/>
            <person name="Lipzen A."/>
            <person name="Lutzoni F."/>
            <person name="Magnuson J."/>
            <person name="Mondo S."/>
            <person name="Nolan M."/>
            <person name="Ohm R."/>
            <person name="Pangilinan J."/>
            <person name="Park H.-J."/>
            <person name="Ramirez L."/>
            <person name="Alfaro M."/>
            <person name="Sun H."/>
            <person name="Tritt A."/>
            <person name="Yoshinaga Y."/>
            <person name="Zwiers L.-H."/>
            <person name="Turgeon B."/>
            <person name="Goodwin S."/>
            <person name="Spatafora J."/>
            <person name="Crous P."/>
            <person name="Grigoriev I."/>
        </authorList>
    </citation>
    <scope>NUCLEOTIDE SEQUENCE</scope>
    <source>
        <strain evidence="8">CBS 101060</strain>
    </source>
</reference>
<dbReference type="Gene3D" id="2.40.110.10">
    <property type="entry name" value="Butyryl-CoA Dehydrogenase, subunit A, domain 2"/>
    <property type="match status" value="1"/>
</dbReference>
<evidence type="ECO:0000256" key="4">
    <source>
        <dbReference type="ARBA" id="ARBA00023002"/>
    </source>
</evidence>
<dbReference type="InterPro" id="IPR050741">
    <property type="entry name" value="Acyl-CoA_dehydrogenase"/>
</dbReference>
<dbReference type="Proteomes" id="UP000799429">
    <property type="component" value="Unassembled WGS sequence"/>
</dbReference>
<evidence type="ECO:0000256" key="2">
    <source>
        <dbReference type="ARBA" id="ARBA00022630"/>
    </source>
</evidence>
<keyword evidence="4 5" id="KW-0560">Oxidoreductase</keyword>
<dbReference type="GO" id="GO:0003995">
    <property type="term" value="F:acyl-CoA dehydrogenase activity"/>
    <property type="evidence" value="ECO:0007669"/>
    <property type="project" value="TreeGrafter"/>
</dbReference>
<dbReference type="OrthoDB" id="10254877at2759"/>
<dbReference type="SUPFAM" id="SSF47203">
    <property type="entry name" value="Acyl-CoA dehydrogenase C-terminal domain-like"/>
    <property type="match status" value="1"/>
</dbReference>
<evidence type="ECO:0000313" key="9">
    <source>
        <dbReference type="Proteomes" id="UP000799429"/>
    </source>
</evidence>
<keyword evidence="2 5" id="KW-0285">Flavoprotein</keyword>
<dbReference type="InterPro" id="IPR036250">
    <property type="entry name" value="AcylCo_DH-like_C"/>
</dbReference>
<dbReference type="Pfam" id="PF00441">
    <property type="entry name" value="Acyl-CoA_dh_1"/>
    <property type="match status" value="1"/>
</dbReference>
<evidence type="ECO:0000259" key="6">
    <source>
        <dbReference type="Pfam" id="PF00441"/>
    </source>
</evidence>
<gene>
    <name evidence="8" type="ORF">M501DRAFT_1009181</name>
</gene>
<dbReference type="PANTHER" id="PTHR48083:SF28">
    <property type="entry name" value="ACYL-COA DEHYDROGENASE FAMILY PROTEIN (AFU_ORTHOLOGUE AFUA_6G10880)-RELATED"/>
    <property type="match status" value="1"/>
</dbReference>
<dbReference type="SUPFAM" id="SSF56645">
    <property type="entry name" value="Acyl-CoA dehydrogenase NM domain-like"/>
    <property type="match status" value="1"/>
</dbReference>
<evidence type="ECO:0000256" key="3">
    <source>
        <dbReference type="ARBA" id="ARBA00022827"/>
    </source>
</evidence>
<keyword evidence="3 5" id="KW-0274">FAD</keyword>
<dbReference type="EMBL" id="MU006091">
    <property type="protein sequence ID" value="KAF2841163.1"/>
    <property type="molecule type" value="Genomic_DNA"/>
</dbReference>
<dbReference type="PANTHER" id="PTHR48083">
    <property type="entry name" value="MEDIUM-CHAIN SPECIFIC ACYL-COA DEHYDROGENASE, MITOCHONDRIAL-RELATED"/>
    <property type="match status" value="1"/>
</dbReference>
<evidence type="ECO:0000259" key="7">
    <source>
        <dbReference type="Pfam" id="PF02770"/>
    </source>
</evidence>
<evidence type="ECO:0000256" key="1">
    <source>
        <dbReference type="ARBA" id="ARBA00009347"/>
    </source>
</evidence>
<evidence type="ECO:0000313" key="8">
    <source>
        <dbReference type="EMBL" id="KAF2841163.1"/>
    </source>
</evidence>
<keyword evidence="9" id="KW-1185">Reference proteome</keyword>
<feature type="domain" description="Acyl-CoA dehydrogenase/oxidase C-terminal" evidence="6">
    <location>
        <begin position="196"/>
        <end position="320"/>
    </location>
</feature>
<comment type="similarity">
    <text evidence="1 5">Belongs to the acyl-CoA dehydrogenase family.</text>
</comment>
<dbReference type="Gene3D" id="1.20.140.10">
    <property type="entry name" value="Butyryl-CoA Dehydrogenase, subunit A, domain 3"/>
    <property type="match status" value="1"/>
</dbReference>
<dbReference type="InterPro" id="IPR046373">
    <property type="entry name" value="Acyl-CoA_Oxase/DH_mid-dom_sf"/>
</dbReference>
<dbReference type="InterPro" id="IPR006091">
    <property type="entry name" value="Acyl-CoA_Oxase/DH_mid-dom"/>
</dbReference>